<reference evidence="1 2" key="1">
    <citation type="submission" date="2013-08" db="EMBL/GenBank/DDBJ databases">
        <title>The genome sequence of Knoellia aerolata.</title>
        <authorList>
            <person name="Zhu W."/>
            <person name="Wang G."/>
        </authorList>
    </citation>
    <scope>NUCLEOTIDE SEQUENCE [LARGE SCALE GENOMIC DNA]</scope>
    <source>
        <strain evidence="1 2">DSM 18566</strain>
    </source>
</reference>
<dbReference type="STRING" id="1385519.N801_19990"/>
<keyword evidence="2" id="KW-1185">Reference proteome</keyword>
<dbReference type="Proteomes" id="UP000030013">
    <property type="component" value="Unassembled WGS sequence"/>
</dbReference>
<accession>A0A0A0JS53</accession>
<evidence type="ECO:0000313" key="1">
    <source>
        <dbReference type="EMBL" id="KGN38902.1"/>
    </source>
</evidence>
<organism evidence="1 2">
    <name type="scientific">Knoellia aerolata DSM 18566</name>
    <dbReference type="NCBI Taxonomy" id="1385519"/>
    <lineage>
        <taxon>Bacteria</taxon>
        <taxon>Bacillati</taxon>
        <taxon>Actinomycetota</taxon>
        <taxon>Actinomycetes</taxon>
        <taxon>Micrococcales</taxon>
        <taxon>Intrasporangiaceae</taxon>
        <taxon>Knoellia</taxon>
    </lineage>
</organism>
<proteinExistence type="predicted"/>
<gene>
    <name evidence="1" type="ORF">N801_19990</name>
</gene>
<sequence>MSFEEQVDRLVTMGYPTLAGMGESGFRDLLAPLAVEAHRLDEARPDDRPGRTAYVVVVTRALVDPATTVPLLRLVGGRKPGVVDRNHAPGDLATYHPLPELAVPDVGAYLLVDVDRGEEFCGVTPEDALPVIRGRGRTPLTIDEGVAVVTHAPHLLEKNRCFMLSGSRRGDRRVPAMWISERAPKLGWCWDGNPHSWLGVASAGARLG</sequence>
<dbReference type="InterPro" id="IPR043755">
    <property type="entry name" value="DUF5701"/>
</dbReference>
<name>A0A0A0JS53_9MICO</name>
<dbReference type="AlphaFoldDB" id="A0A0A0JS53"/>
<protein>
    <submittedName>
        <fullName evidence="1">Uncharacterized protein</fullName>
    </submittedName>
</protein>
<dbReference type="RefSeq" id="WP_035940637.1">
    <property type="nucleotide sequence ID" value="NZ_AVPL01000088.1"/>
</dbReference>
<dbReference type="OrthoDB" id="3242676at2"/>
<evidence type="ECO:0000313" key="2">
    <source>
        <dbReference type="Proteomes" id="UP000030013"/>
    </source>
</evidence>
<dbReference type="Pfam" id="PF18959">
    <property type="entry name" value="DUF5701"/>
    <property type="match status" value="1"/>
</dbReference>
<dbReference type="EMBL" id="AVPL01000088">
    <property type="protein sequence ID" value="KGN38902.1"/>
    <property type="molecule type" value="Genomic_DNA"/>
</dbReference>
<dbReference type="eggNOG" id="ENOG502ZXN2">
    <property type="taxonomic scope" value="Bacteria"/>
</dbReference>
<comment type="caution">
    <text evidence="1">The sequence shown here is derived from an EMBL/GenBank/DDBJ whole genome shotgun (WGS) entry which is preliminary data.</text>
</comment>